<gene>
    <name evidence="8" type="ORF">K340107D12_24310</name>
</gene>
<evidence type="ECO:0000256" key="3">
    <source>
        <dbReference type="ARBA" id="ARBA00022989"/>
    </source>
</evidence>
<evidence type="ECO:0000313" key="9">
    <source>
        <dbReference type="Proteomes" id="UP001600941"/>
    </source>
</evidence>
<dbReference type="EMBL" id="BAABZQ010000001">
    <property type="protein sequence ID" value="GAA6499615.1"/>
    <property type="molecule type" value="Genomic_DNA"/>
</dbReference>
<proteinExistence type="predicted"/>
<evidence type="ECO:0000256" key="5">
    <source>
        <dbReference type="NCBIfam" id="TIGR02228"/>
    </source>
</evidence>
<organism evidence="8 9">
    <name type="scientific">Blautia parvula</name>
    <dbReference type="NCBI Taxonomy" id="2877527"/>
    <lineage>
        <taxon>Bacteria</taxon>
        <taxon>Bacillati</taxon>
        <taxon>Bacillota</taxon>
        <taxon>Clostridia</taxon>
        <taxon>Lachnospirales</taxon>
        <taxon>Lachnospiraceae</taxon>
        <taxon>Blautia</taxon>
    </lineage>
</organism>
<comment type="subcellular location">
    <subcellularLocation>
        <location evidence="1">Membrane</location>
    </subcellularLocation>
</comment>
<keyword evidence="9" id="KW-1185">Reference proteome</keyword>
<comment type="caution">
    <text evidence="8">The sequence shown here is derived from an EMBL/GenBank/DDBJ whole genome shotgun (WGS) entry which is preliminary data.</text>
</comment>
<dbReference type="PANTHER" id="PTHR10806:SF6">
    <property type="entry name" value="SIGNAL PEPTIDASE COMPLEX CATALYTIC SUBUNIT SEC11"/>
    <property type="match status" value="1"/>
</dbReference>
<dbReference type="NCBIfam" id="TIGR02228">
    <property type="entry name" value="sigpep_I_arch"/>
    <property type="match status" value="1"/>
</dbReference>
<dbReference type="PANTHER" id="PTHR10806">
    <property type="entry name" value="SIGNAL PEPTIDASE COMPLEX CATALYTIC SUBUNIT SEC11"/>
    <property type="match status" value="1"/>
</dbReference>
<accession>A0ABQ0BT03</accession>
<dbReference type="InterPro" id="IPR001733">
    <property type="entry name" value="Peptidase_S26B"/>
</dbReference>
<protein>
    <recommendedName>
        <fullName evidence="5">Signal peptidase I</fullName>
        <ecNumber evidence="5">3.4.21.89</ecNumber>
    </recommendedName>
</protein>
<feature type="transmembrane region" description="Helical" evidence="6">
    <location>
        <begin position="132"/>
        <end position="150"/>
    </location>
</feature>
<evidence type="ECO:0000313" key="8">
    <source>
        <dbReference type="EMBL" id="GAA6499615.1"/>
    </source>
</evidence>
<dbReference type="RefSeq" id="WP_054352356.1">
    <property type="nucleotide sequence ID" value="NZ_BAABZQ010000001.1"/>
</dbReference>
<evidence type="ECO:0000259" key="7">
    <source>
        <dbReference type="Pfam" id="PF10502"/>
    </source>
</evidence>
<keyword evidence="3 6" id="KW-1133">Transmembrane helix</keyword>
<evidence type="ECO:0000256" key="6">
    <source>
        <dbReference type="SAM" id="Phobius"/>
    </source>
</evidence>
<evidence type="ECO:0000256" key="4">
    <source>
        <dbReference type="ARBA" id="ARBA00023136"/>
    </source>
</evidence>
<feature type="transmembrane region" description="Helical" evidence="6">
    <location>
        <begin position="12"/>
        <end position="31"/>
    </location>
</feature>
<dbReference type="EC" id="3.4.21.89" evidence="5"/>
<reference evidence="8 9" key="1">
    <citation type="submission" date="2024-04" db="EMBL/GenBank/DDBJ databases">
        <title>Defined microbial consortia suppress multidrug-resistant proinflammatory Enterobacteriaceae via ecological control.</title>
        <authorList>
            <person name="Furuichi M."/>
            <person name="Kawaguchi T."/>
            <person name="Pust M."/>
            <person name="Yasuma K."/>
            <person name="Plichta D."/>
            <person name="Hasegawa N."/>
            <person name="Ohya T."/>
            <person name="Bhattarai S."/>
            <person name="Sasajima S."/>
            <person name="Aoto Y."/>
            <person name="Tuganbaev T."/>
            <person name="Yaginuma M."/>
            <person name="Ueda M."/>
            <person name="Okahashi N."/>
            <person name="Amafuji K."/>
            <person name="Kiridooshi Y."/>
            <person name="Sugita K."/>
            <person name="Strazar M."/>
            <person name="Skelly A."/>
            <person name="Suda W."/>
            <person name="Hattori M."/>
            <person name="Nakamoto N."/>
            <person name="Caballero S."/>
            <person name="Norman J."/>
            <person name="Olle B."/>
            <person name="Tanoue T."/>
            <person name="Arita M."/>
            <person name="Bucci V."/>
            <person name="Atarashi K."/>
            <person name="Xavier R."/>
            <person name="Honda K."/>
        </authorList>
    </citation>
    <scope>NUCLEOTIDE SEQUENCE [LARGE SCALE GENOMIC DNA]</scope>
    <source>
        <strain evidence="9">k34-0107-D12</strain>
    </source>
</reference>
<dbReference type="SUPFAM" id="SSF51306">
    <property type="entry name" value="LexA/Signal peptidase"/>
    <property type="match status" value="1"/>
</dbReference>
<feature type="domain" description="Peptidase S26" evidence="7">
    <location>
        <begin position="12"/>
        <end position="75"/>
    </location>
</feature>
<dbReference type="InterPro" id="IPR019533">
    <property type="entry name" value="Peptidase_S26"/>
</dbReference>
<keyword evidence="4 6" id="KW-0472">Membrane</keyword>
<name>A0ABQ0BT03_9FIRM</name>
<dbReference type="InterPro" id="IPR036286">
    <property type="entry name" value="LexA/Signal_pep-like_sf"/>
</dbReference>
<keyword evidence="2 6" id="KW-0812">Transmembrane</keyword>
<dbReference type="CDD" id="cd06530">
    <property type="entry name" value="S26_SPase_I"/>
    <property type="match status" value="1"/>
</dbReference>
<dbReference type="PRINTS" id="PR00728">
    <property type="entry name" value="SIGNALPTASE"/>
</dbReference>
<sequence length="165" mass="18343">MKKACYRIGEILYWVLCLLLIANIALCIFGIRPFVVVSGSMEPAIQTGSISWVNLRADADHLQQGDILAFERNDGELVLHRILRRTEAGIVTKGDANSVPDAALVRVHQIKGKVLFSVPYVGKAFMKNAEEFAVFFLTGSVILFILLKTVKISGGTYYEKHNTEE</sequence>
<dbReference type="Pfam" id="PF10502">
    <property type="entry name" value="Peptidase_S26"/>
    <property type="match status" value="1"/>
</dbReference>
<dbReference type="Proteomes" id="UP001600941">
    <property type="component" value="Unassembled WGS sequence"/>
</dbReference>
<evidence type="ECO:0000256" key="1">
    <source>
        <dbReference type="ARBA" id="ARBA00004370"/>
    </source>
</evidence>
<evidence type="ECO:0000256" key="2">
    <source>
        <dbReference type="ARBA" id="ARBA00022692"/>
    </source>
</evidence>